<name>A0A0M2RGT0_9PROT</name>
<proteinExistence type="predicted"/>
<comment type="caution">
    <text evidence="1">The sequence shown here is derived from an EMBL/GenBank/DDBJ whole genome shotgun (WGS) entry which is preliminary data.</text>
</comment>
<dbReference type="Proteomes" id="UP000034491">
    <property type="component" value="Unassembled WGS sequence"/>
</dbReference>
<accession>A0A0M2RGT0</accession>
<dbReference type="RefSeq" id="WP_046501974.1">
    <property type="nucleotide sequence ID" value="NZ_LANI01000001.1"/>
</dbReference>
<sequence length="210" mass="22023">MLTSDNLIATIDAQRTENGFRTLSETIELAARGNTILDPFSTLISVHAKIGQNNTFYPGIVIRADGPETVVIGNENTFYAQTYLEASGGTITIGSNNQFGPEGGVSVKANTGSSVIQIGDHGRYLGGVTILGTSTLGNGAQILGNITFESSNLAAGGTFTEQDPDLRAAVVKGRGLIRNQNIQQGHVAVLGEASTALNILPQSHFHPKKT</sequence>
<evidence type="ECO:0000313" key="1">
    <source>
        <dbReference type="EMBL" id="KKJ78773.1"/>
    </source>
</evidence>
<dbReference type="OrthoDB" id="5504419at2"/>
<organism evidence="1 2">
    <name type="scientific">Kiloniella litopenaei</name>
    <dbReference type="NCBI Taxonomy" id="1549748"/>
    <lineage>
        <taxon>Bacteria</taxon>
        <taxon>Pseudomonadati</taxon>
        <taxon>Pseudomonadota</taxon>
        <taxon>Alphaproteobacteria</taxon>
        <taxon>Rhodospirillales</taxon>
        <taxon>Kiloniellaceae</taxon>
        <taxon>Kiloniella</taxon>
    </lineage>
</organism>
<keyword evidence="2" id="KW-1185">Reference proteome</keyword>
<gene>
    <name evidence="1" type="ORF">WH95_01515</name>
</gene>
<dbReference type="SUPFAM" id="SSF51161">
    <property type="entry name" value="Trimeric LpxA-like enzymes"/>
    <property type="match status" value="1"/>
</dbReference>
<dbReference type="AlphaFoldDB" id="A0A0M2RGT0"/>
<evidence type="ECO:0000313" key="2">
    <source>
        <dbReference type="Proteomes" id="UP000034491"/>
    </source>
</evidence>
<dbReference type="InterPro" id="IPR011004">
    <property type="entry name" value="Trimer_LpxA-like_sf"/>
</dbReference>
<protein>
    <submittedName>
        <fullName evidence="1">Uncharacterized protein</fullName>
    </submittedName>
</protein>
<dbReference type="Gene3D" id="2.160.10.10">
    <property type="entry name" value="Hexapeptide repeat proteins"/>
    <property type="match status" value="1"/>
</dbReference>
<dbReference type="EMBL" id="LANI01000001">
    <property type="protein sequence ID" value="KKJ78773.1"/>
    <property type="molecule type" value="Genomic_DNA"/>
</dbReference>
<reference evidence="1 2" key="1">
    <citation type="submission" date="2015-03" db="EMBL/GenBank/DDBJ databases">
        <title>Genome sequence of Kiloniella sp. P1-1, isolated from the gut microflora of Pacific white shrimp, Penaeus vannamei.</title>
        <authorList>
            <person name="Shao Z."/>
            <person name="Wang L."/>
            <person name="Li X."/>
        </authorList>
    </citation>
    <scope>NUCLEOTIDE SEQUENCE [LARGE SCALE GENOMIC DNA]</scope>
    <source>
        <strain evidence="1 2">P1-1</strain>
    </source>
</reference>
<dbReference type="STRING" id="1549748.WH95_01515"/>